<organism evidence="1 2">
    <name type="scientific">Phytopseudomonas flavescens</name>
    <dbReference type="NCBI Taxonomy" id="29435"/>
    <lineage>
        <taxon>Bacteria</taxon>
        <taxon>Pseudomonadati</taxon>
        <taxon>Pseudomonadota</taxon>
        <taxon>Gammaproteobacteria</taxon>
        <taxon>Pseudomonadales</taxon>
        <taxon>Pseudomonadaceae</taxon>
        <taxon>Phytopseudomonas</taxon>
    </lineage>
</organism>
<dbReference type="Proteomes" id="UP000198606">
    <property type="component" value="Unassembled WGS sequence"/>
</dbReference>
<gene>
    <name evidence="1" type="ORF">SAMN05216588_103214</name>
</gene>
<dbReference type="Gene3D" id="1.25.40.10">
    <property type="entry name" value="Tetratricopeptide repeat domain"/>
    <property type="match status" value="1"/>
</dbReference>
<evidence type="ECO:0000313" key="2">
    <source>
        <dbReference type="Proteomes" id="UP000198606"/>
    </source>
</evidence>
<dbReference type="AlphaFoldDB" id="A0A1G8ALA3"/>
<protein>
    <recommendedName>
        <fullName evidence="3">Tetratricopeptide repeat-containing protein</fullName>
    </recommendedName>
</protein>
<evidence type="ECO:0008006" key="3">
    <source>
        <dbReference type="Google" id="ProtNLM"/>
    </source>
</evidence>
<proteinExistence type="predicted"/>
<evidence type="ECO:0000313" key="1">
    <source>
        <dbReference type="EMBL" id="SDH21718.1"/>
    </source>
</evidence>
<dbReference type="InterPro" id="IPR011990">
    <property type="entry name" value="TPR-like_helical_dom_sf"/>
</dbReference>
<dbReference type="RefSeq" id="WP_084303703.1">
    <property type="nucleotide sequence ID" value="NZ_FNDG01000003.1"/>
</dbReference>
<accession>A0A1G8ALA3</accession>
<dbReference type="SUPFAM" id="SSF48452">
    <property type="entry name" value="TPR-like"/>
    <property type="match status" value="1"/>
</dbReference>
<dbReference type="STRING" id="29435.SAMN05216588_103214"/>
<dbReference type="EMBL" id="FNDG01000003">
    <property type="protein sequence ID" value="SDH21718.1"/>
    <property type="molecule type" value="Genomic_DNA"/>
</dbReference>
<reference evidence="1 2" key="1">
    <citation type="submission" date="2016-10" db="EMBL/GenBank/DDBJ databases">
        <authorList>
            <person name="de Groot N.N."/>
        </authorList>
    </citation>
    <scope>NUCLEOTIDE SEQUENCE [LARGE SCALE GENOMIC DNA]</scope>
    <source>
        <strain evidence="1 2">LMG 18387</strain>
    </source>
</reference>
<sequence length="283" mass="30953">MPLKLPDRVTEISLDDTLLPGGIPGFLPFAEHALGNGDSYGLYWPVGQEGREPIVVETFHDEGRLVPAFSSLDTFLAASHALEDDDGYLEHADFSADPHAPRAACEQARLLVKQQAVDAAVALLERTLQRLPEYADASALLVSQYRRLERHDDACRLAVRTLLAPPCFGSGPTVERIWTWLASQADGPADLADDPLWQHRAAFAAIPCGGSKYNDLYPVIDAVIAAYVERGDTPSALLLLQAQAQYLGGETLSLQQRYGFEREAQWARQISLSAILANGPRHL</sequence>
<name>A0A1G8ALA3_9GAMM</name>